<feature type="compositionally biased region" description="Polar residues" evidence="12">
    <location>
        <begin position="14"/>
        <end position="29"/>
    </location>
</feature>
<dbReference type="PANTHER" id="PTHR12504">
    <property type="entry name" value="MITOCHONDRIAL IMPORT RECEPTOR SUBUNIT TOM22"/>
    <property type="match status" value="1"/>
</dbReference>
<name>A0A9P6WC40_MAUEX</name>
<comment type="similarity">
    <text evidence="2">Belongs to the Tom22 family.</text>
</comment>
<keyword evidence="5" id="KW-1000">Mitochondrion outer membrane</keyword>
<keyword evidence="8" id="KW-0811">Translocation</keyword>
<dbReference type="GO" id="GO:0006886">
    <property type="term" value="P:intracellular protein transport"/>
    <property type="evidence" value="ECO:0007669"/>
    <property type="project" value="InterPro"/>
</dbReference>
<reference evidence="13 14" key="1">
    <citation type="submission" date="2020-11" db="EMBL/GenBank/DDBJ databases">
        <title>Kefir isolates.</title>
        <authorList>
            <person name="Marcisauskas S."/>
            <person name="Kim Y."/>
            <person name="Blasche S."/>
        </authorList>
    </citation>
    <scope>NUCLEOTIDE SEQUENCE [LARGE SCALE GENOMIC DNA]</scope>
    <source>
        <strain evidence="13 14">OG2</strain>
    </source>
</reference>
<keyword evidence="3" id="KW-0813">Transport</keyword>
<keyword evidence="10" id="KW-0472">Membrane</keyword>
<dbReference type="AlphaFoldDB" id="A0A9P6WC40"/>
<feature type="compositionally biased region" description="Acidic residues" evidence="12">
    <location>
        <begin position="39"/>
        <end position="58"/>
    </location>
</feature>
<feature type="region of interest" description="Disordered" evidence="12">
    <location>
        <begin position="1"/>
        <end position="58"/>
    </location>
</feature>
<evidence type="ECO:0000256" key="4">
    <source>
        <dbReference type="ARBA" id="ARBA00022692"/>
    </source>
</evidence>
<organism evidence="13 14">
    <name type="scientific">Maudiozyma exigua</name>
    <name type="common">Yeast</name>
    <name type="synonym">Kazachstania exigua</name>
    <dbReference type="NCBI Taxonomy" id="34358"/>
    <lineage>
        <taxon>Eukaryota</taxon>
        <taxon>Fungi</taxon>
        <taxon>Dikarya</taxon>
        <taxon>Ascomycota</taxon>
        <taxon>Saccharomycotina</taxon>
        <taxon>Saccharomycetes</taxon>
        <taxon>Saccharomycetales</taxon>
        <taxon>Saccharomycetaceae</taxon>
        <taxon>Maudiozyma</taxon>
    </lineage>
</organism>
<evidence type="ECO:0000256" key="1">
    <source>
        <dbReference type="ARBA" id="ARBA00004572"/>
    </source>
</evidence>
<evidence type="ECO:0000256" key="6">
    <source>
        <dbReference type="ARBA" id="ARBA00022927"/>
    </source>
</evidence>
<dbReference type="Proteomes" id="UP000750334">
    <property type="component" value="Unassembled WGS sequence"/>
</dbReference>
<evidence type="ECO:0000256" key="10">
    <source>
        <dbReference type="ARBA" id="ARBA00023136"/>
    </source>
</evidence>
<sequence length="157" mass="17138">MVELTEIKDEINGNVETAQTVPSEPMNATETKETVEQEKNDEDDDEDEDDSDFDDDFDENETFVDRIVALKDIVSPKQRQCVSSFITNTTAFVKSAFAKGGSLTWALTTTALLLGVPLSLSILAEQQLIEMEKTFDLQKDANDLLGTEAAAAPAATA</sequence>
<keyword evidence="9" id="KW-0496">Mitochondrion</keyword>
<dbReference type="InterPro" id="IPR005683">
    <property type="entry name" value="Tom22"/>
</dbReference>
<evidence type="ECO:0000256" key="9">
    <source>
        <dbReference type="ARBA" id="ARBA00023128"/>
    </source>
</evidence>
<evidence type="ECO:0000256" key="3">
    <source>
        <dbReference type="ARBA" id="ARBA00022448"/>
    </source>
</evidence>
<dbReference type="EMBL" id="PUHR01000030">
    <property type="protein sequence ID" value="KAG0669941.1"/>
    <property type="molecule type" value="Genomic_DNA"/>
</dbReference>
<keyword evidence="14" id="KW-1185">Reference proteome</keyword>
<dbReference type="OrthoDB" id="10016939at2759"/>
<evidence type="ECO:0000256" key="2">
    <source>
        <dbReference type="ARBA" id="ARBA00009874"/>
    </source>
</evidence>
<keyword evidence="7" id="KW-1133">Transmembrane helix</keyword>
<evidence type="ECO:0000313" key="13">
    <source>
        <dbReference type="EMBL" id="KAG0669941.1"/>
    </source>
</evidence>
<comment type="subcellular location">
    <subcellularLocation>
        <location evidence="1">Mitochondrion outer membrane</location>
        <topology evidence="1">Single-pass membrane protein</topology>
    </subcellularLocation>
</comment>
<dbReference type="PANTHER" id="PTHR12504:SF0">
    <property type="entry name" value="MITOCHONDRIAL IMPORT RECEPTOR SUBUNIT TOM22 HOMOLOG"/>
    <property type="match status" value="1"/>
</dbReference>
<protein>
    <submittedName>
        <fullName evidence="13">Mitochondrial import receptor protein</fullName>
    </submittedName>
</protein>
<evidence type="ECO:0000313" key="14">
    <source>
        <dbReference type="Proteomes" id="UP000750334"/>
    </source>
</evidence>
<gene>
    <name evidence="13" type="primary">TOM22</name>
    <name evidence="13" type="ORF">C6P45_003105</name>
</gene>
<comment type="caution">
    <text evidence="13">The sequence shown here is derived from an EMBL/GenBank/DDBJ whole genome shotgun (WGS) entry which is preliminary data.</text>
</comment>
<evidence type="ECO:0000256" key="8">
    <source>
        <dbReference type="ARBA" id="ARBA00023010"/>
    </source>
</evidence>
<proteinExistence type="inferred from homology"/>
<keyword evidence="6" id="KW-0653">Protein transport</keyword>
<feature type="compositionally biased region" description="Basic and acidic residues" evidence="12">
    <location>
        <begin position="1"/>
        <end position="11"/>
    </location>
</feature>
<accession>A0A9P6WC40</accession>
<dbReference type="GO" id="GO:0005741">
    <property type="term" value="C:mitochondrial outer membrane"/>
    <property type="evidence" value="ECO:0007669"/>
    <property type="project" value="UniProtKB-SubCell"/>
</dbReference>
<keyword evidence="11 13" id="KW-0675">Receptor</keyword>
<evidence type="ECO:0000256" key="7">
    <source>
        <dbReference type="ARBA" id="ARBA00022989"/>
    </source>
</evidence>
<dbReference type="Pfam" id="PF04281">
    <property type="entry name" value="Tom22"/>
    <property type="match status" value="1"/>
</dbReference>
<evidence type="ECO:0000256" key="5">
    <source>
        <dbReference type="ARBA" id="ARBA00022787"/>
    </source>
</evidence>
<keyword evidence="4" id="KW-0812">Transmembrane</keyword>
<dbReference type="CDD" id="cd22884">
    <property type="entry name" value="TOM22"/>
    <property type="match status" value="1"/>
</dbReference>
<evidence type="ECO:0000256" key="12">
    <source>
        <dbReference type="SAM" id="MobiDB-lite"/>
    </source>
</evidence>
<evidence type="ECO:0000256" key="11">
    <source>
        <dbReference type="ARBA" id="ARBA00023170"/>
    </source>
</evidence>